<dbReference type="InterPro" id="IPR036908">
    <property type="entry name" value="RlpA-like_sf"/>
</dbReference>
<feature type="transmembrane region" description="Helical" evidence="3">
    <location>
        <begin position="125"/>
        <end position="152"/>
    </location>
</feature>
<keyword evidence="1" id="KW-0732">Signal</keyword>
<feature type="region of interest" description="Disordered" evidence="2">
    <location>
        <begin position="1"/>
        <end position="35"/>
    </location>
</feature>
<sequence length="280" mass="29918">MEDHDNSVRPPPPVYQLPDWETPRPRAAKRQSFTDRLLQSSRNSFGATFASTNYAGAAAGAGEGPAEAASRKEISAESSILPTHTQQASNVDQGTAKPSLLASARSRFDTAVPPHRTYFGRSRRFLLLFIILPLAILLFIVLPLAVGLGVGLSRRSKHSQDLPLPGNADVHTGDLTYYGPGLGACGVVSTSSDNIVSVSHYTFDAASTGSNPNNNPLCGKKIRVQRDFVEDGKGNRSVDVTVVDRCVGCAPTDLDLSIAVFTQLAPEDSGRVVGSWAWLD</sequence>
<dbReference type="PANTHER" id="PTHR31836">
    <property type="match status" value="1"/>
</dbReference>
<protein>
    <submittedName>
        <fullName evidence="4">Uu.00g062470.m01.CDS01</fullName>
    </submittedName>
</protein>
<dbReference type="AlphaFoldDB" id="A0AAI8YKH6"/>
<accession>A0AAI8YKH6</accession>
<dbReference type="Proteomes" id="UP001295740">
    <property type="component" value="Unassembled WGS sequence"/>
</dbReference>
<gene>
    <name evidence="4" type="ORF">KHLLAP_LOCUS11090</name>
</gene>
<dbReference type="InterPro" id="IPR051477">
    <property type="entry name" value="Expansin_CellWall"/>
</dbReference>
<dbReference type="CDD" id="cd22191">
    <property type="entry name" value="DPBB_RlpA_EXP_N-like"/>
    <property type="match status" value="1"/>
</dbReference>
<keyword evidence="3" id="KW-1133">Transmembrane helix</keyword>
<proteinExistence type="predicted"/>
<reference evidence="4" key="1">
    <citation type="submission" date="2023-10" db="EMBL/GenBank/DDBJ databases">
        <authorList>
            <person name="Hackl T."/>
        </authorList>
    </citation>
    <scope>NUCLEOTIDE SEQUENCE</scope>
</reference>
<evidence type="ECO:0000256" key="1">
    <source>
        <dbReference type="ARBA" id="ARBA00022729"/>
    </source>
</evidence>
<evidence type="ECO:0000313" key="5">
    <source>
        <dbReference type="Proteomes" id="UP001295740"/>
    </source>
</evidence>
<organism evidence="4 5">
    <name type="scientific">Anthostomella pinea</name>
    <dbReference type="NCBI Taxonomy" id="933095"/>
    <lineage>
        <taxon>Eukaryota</taxon>
        <taxon>Fungi</taxon>
        <taxon>Dikarya</taxon>
        <taxon>Ascomycota</taxon>
        <taxon>Pezizomycotina</taxon>
        <taxon>Sordariomycetes</taxon>
        <taxon>Xylariomycetidae</taxon>
        <taxon>Xylariales</taxon>
        <taxon>Xylariaceae</taxon>
        <taxon>Anthostomella</taxon>
    </lineage>
</organism>
<keyword evidence="3" id="KW-0472">Membrane</keyword>
<evidence type="ECO:0000256" key="3">
    <source>
        <dbReference type="SAM" id="Phobius"/>
    </source>
</evidence>
<dbReference type="PANTHER" id="PTHR31836:SF28">
    <property type="entry name" value="SRCR DOMAIN-CONTAINING PROTEIN-RELATED"/>
    <property type="match status" value="1"/>
</dbReference>
<keyword evidence="3" id="KW-0812">Transmembrane</keyword>
<name>A0AAI8YKH6_9PEZI</name>
<keyword evidence="5" id="KW-1185">Reference proteome</keyword>
<dbReference type="SUPFAM" id="SSF50685">
    <property type="entry name" value="Barwin-like endoglucanases"/>
    <property type="match status" value="1"/>
</dbReference>
<comment type="caution">
    <text evidence="4">The sequence shown here is derived from an EMBL/GenBank/DDBJ whole genome shotgun (WGS) entry which is preliminary data.</text>
</comment>
<dbReference type="EMBL" id="CAUWAG010000018">
    <property type="protein sequence ID" value="CAJ2510622.1"/>
    <property type="molecule type" value="Genomic_DNA"/>
</dbReference>
<dbReference type="Gene3D" id="2.40.40.10">
    <property type="entry name" value="RlpA-like domain"/>
    <property type="match status" value="1"/>
</dbReference>
<evidence type="ECO:0000256" key="2">
    <source>
        <dbReference type="SAM" id="MobiDB-lite"/>
    </source>
</evidence>
<evidence type="ECO:0000313" key="4">
    <source>
        <dbReference type="EMBL" id="CAJ2510622.1"/>
    </source>
</evidence>